<comment type="caution">
    <text evidence="10">The sequence shown here is derived from an EMBL/GenBank/DDBJ whole genome shotgun (WGS) entry which is preliminary data.</text>
</comment>
<keyword evidence="8" id="KW-0539">Nucleus</keyword>
<dbReference type="InterPro" id="IPR001628">
    <property type="entry name" value="Znf_hrmn_rcpt"/>
</dbReference>
<dbReference type="PRINTS" id="PR00047">
    <property type="entry name" value="STROIDFINGER"/>
</dbReference>
<dbReference type="Gene3D" id="3.30.50.10">
    <property type="entry name" value="Erythroid Transcription Factor GATA-1, subunit A"/>
    <property type="match status" value="1"/>
</dbReference>
<dbReference type="Pfam" id="PF00105">
    <property type="entry name" value="zf-C4"/>
    <property type="match status" value="1"/>
</dbReference>
<evidence type="ECO:0000259" key="9">
    <source>
        <dbReference type="PROSITE" id="PS51030"/>
    </source>
</evidence>
<dbReference type="AlphaFoldDB" id="A0AB34HA54"/>
<evidence type="ECO:0000313" key="10">
    <source>
        <dbReference type="EMBL" id="KAJ8788307.1"/>
    </source>
</evidence>
<keyword evidence="3" id="KW-0862">Zinc</keyword>
<evidence type="ECO:0000256" key="5">
    <source>
        <dbReference type="ARBA" id="ARBA00023125"/>
    </source>
</evidence>
<keyword evidence="4" id="KW-0805">Transcription regulation</keyword>
<dbReference type="PROSITE" id="PS00031">
    <property type="entry name" value="NUCLEAR_REC_DBD_1"/>
    <property type="match status" value="1"/>
</dbReference>
<dbReference type="InterPro" id="IPR050200">
    <property type="entry name" value="Nuclear_hormone_rcpt_NR3"/>
</dbReference>
<dbReference type="EMBL" id="JAIQCJ010001624">
    <property type="protein sequence ID" value="KAJ8788307.1"/>
    <property type="molecule type" value="Genomic_DNA"/>
</dbReference>
<name>A0AB34HA54_ESCRO</name>
<reference evidence="10 11" key="1">
    <citation type="submission" date="2022-11" db="EMBL/GenBank/DDBJ databases">
        <title>Whole genome sequence of Eschrichtius robustus ER-17-0199.</title>
        <authorList>
            <person name="Bruniche-Olsen A."/>
            <person name="Black A.N."/>
            <person name="Fields C.J."/>
            <person name="Walden K."/>
            <person name="Dewoody J.A."/>
        </authorList>
    </citation>
    <scope>NUCLEOTIDE SEQUENCE [LARGE SCALE GENOMIC DNA]</scope>
    <source>
        <strain evidence="10">ER-17-0199</strain>
        <tissue evidence="10">Blubber</tissue>
    </source>
</reference>
<evidence type="ECO:0000256" key="6">
    <source>
        <dbReference type="ARBA" id="ARBA00023163"/>
    </source>
</evidence>
<accession>A0AB34HA54</accession>
<evidence type="ECO:0000256" key="8">
    <source>
        <dbReference type="ARBA" id="ARBA00023242"/>
    </source>
</evidence>
<dbReference type="GO" id="GO:0008270">
    <property type="term" value="F:zinc ion binding"/>
    <property type="evidence" value="ECO:0007669"/>
    <property type="project" value="UniProtKB-KW"/>
</dbReference>
<feature type="domain" description="Nuclear receptor" evidence="9">
    <location>
        <begin position="33"/>
        <end position="119"/>
    </location>
</feature>
<evidence type="ECO:0000256" key="4">
    <source>
        <dbReference type="ARBA" id="ARBA00023015"/>
    </source>
</evidence>
<dbReference type="GO" id="GO:0003700">
    <property type="term" value="F:DNA-binding transcription factor activity"/>
    <property type="evidence" value="ECO:0007669"/>
    <property type="project" value="InterPro"/>
</dbReference>
<evidence type="ECO:0000256" key="3">
    <source>
        <dbReference type="ARBA" id="ARBA00022833"/>
    </source>
</evidence>
<protein>
    <recommendedName>
        <fullName evidence="9">Nuclear receptor domain-containing protein</fullName>
    </recommendedName>
</protein>
<keyword evidence="11" id="KW-1185">Reference proteome</keyword>
<keyword evidence="7" id="KW-0675">Receptor</keyword>
<sequence>MNVFFAPRETLKRKASGSSCASPVTSPSSKRDAHFCAVCSDYASGYHYGVWSCEGCKAFFKRSIQGTRAFSSHGHSRGQAKLLEYHIYFHTIGKSHGQARRELVRRCTLPAVVHCNVTG</sequence>
<evidence type="ECO:0000256" key="1">
    <source>
        <dbReference type="ARBA" id="ARBA00022723"/>
    </source>
</evidence>
<dbReference type="GO" id="GO:0043565">
    <property type="term" value="F:sequence-specific DNA binding"/>
    <property type="evidence" value="ECO:0007669"/>
    <property type="project" value="InterPro"/>
</dbReference>
<gene>
    <name evidence="10" type="ORF">J1605_000363</name>
</gene>
<keyword evidence="1" id="KW-0479">Metal-binding</keyword>
<dbReference type="Proteomes" id="UP001159641">
    <property type="component" value="Unassembled WGS sequence"/>
</dbReference>
<proteinExistence type="predicted"/>
<dbReference type="InterPro" id="IPR013088">
    <property type="entry name" value="Znf_NHR/GATA"/>
</dbReference>
<evidence type="ECO:0000256" key="2">
    <source>
        <dbReference type="ARBA" id="ARBA00022771"/>
    </source>
</evidence>
<dbReference type="SMART" id="SM00399">
    <property type="entry name" value="ZnF_C4"/>
    <property type="match status" value="1"/>
</dbReference>
<evidence type="ECO:0000313" key="11">
    <source>
        <dbReference type="Proteomes" id="UP001159641"/>
    </source>
</evidence>
<dbReference type="SUPFAM" id="SSF57716">
    <property type="entry name" value="Glucocorticoid receptor-like (DNA-binding domain)"/>
    <property type="match status" value="1"/>
</dbReference>
<dbReference type="PANTHER" id="PTHR48092">
    <property type="entry name" value="KNIRPS-RELATED PROTEIN-RELATED"/>
    <property type="match status" value="1"/>
</dbReference>
<evidence type="ECO:0000256" key="7">
    <source>
        <dbReference type="ARBA" id="ARBA00023170"/>
    </source>
</evidence>
<organism evidence="10 11">
    <name type="scientific">Eschrichtius robustus</name>
    <name type="common">California gray whale</name>
    <name type="synonym">Eschrichtius gibbosus</name>
    <dbReference type="NCBI Taxonomy" id="9764"/>
    <lineage>
        <taxon>Eukaryota</taxon>
        <taxon>Metazoa</taxon>
        <taxon>Chordata</taxon>
        <taxon>Craniata</taxon>
        <taxon>Vertebrata</taxon>
        <taxon>Euteleostomi</taxon>
        <taxon>Mammalia</taxon>
        <taxon>Eutheria</taxon>
        <taxon>Laurasiatheria</taxon>
        <taxon>Artiodactyla</taxon>
        <taxon>Whippomorpha</taxon>
        <taxon>Cetacea</taxon>
        <taxon>Mysticeti</taxon>
        <taxon>Eschrichtiidae</taxon>
        <taxon>Eschrichtius</taxon>
    </lineage>
</organism>
<dbReference type="PROSITE" id="PS51030">
    <property type="entry name" value="NUCLEAR_REC_DBD_2"/>
    <property type="match status" value="1"/>
</dbReference>
<keyword evidence="5" id="KW-0238">DNA-binding</keyword>
<keyword evidence="2" id="KW-0863">Zinc-finger</keyword>
<keyword evidence="6" id="KW-0804">Transcription</keyword>